<evidence type="ECO:0000313" key="3">
    <source>
        <dbReference type="EMBL" id="EGV50155.1"/>
    </source>
</evidence>
<dbReference type="EMBL" id="AFOC01000104">
    <property type="protein sequence ID" value="EGV50155.1"/>
    <property type="molecule type" value="Genomic_DNA"/>
</dbReference>
<keyword evidence="4" id="KW-1185">Reference proteome</keyword>
<evidence type="ECO:0000313" key="4">
    <source>
        <dbReference type="Proteomes" id="UP000004491"/>
    </source>
</evidence>
<comment type="similarity">
    <text evidence="1">Belongs to the UbiT family.</text>
</comment>
<dbReference type="SUPFAM" id="SSF55718">
    <property type="entry name" value="SCP-like"/>
    <property type="match status" value="1"/>
</dbReference>
<sequence length="189" mass="21228">MIRKLSQISVTVVMISNLLSSRFSEVVGPMINQIAKRPRLPKPLALPGRLIPERLHSLILSRLLNRLLVIEREEGELDFLEGRSVRIKVCDAGISYLLSLEEGMIRELSVKDEADLTVSGTAYDFLLLLSGREDPDTLFFQRHLQMVGDTDLGVHLKNMLAALDPDSLPLPGSFQPMLQRCLSAYERFA</sequence>
<accession>G2DGW2</accession>
<dbReference type="HAMAP" id="MF_02231">
    <property type="entry name" value="UbiT"/>
    <property type="match status" value="1"/>
</dbReference>
<dbReference type="Proteomes" id="UP000004491">
    <property type="component" value="Unassembled WGS sequence"/>
</dbReference>
<name>G2DGW2_9GAMM</name>
<proteinExistence type="inferred from homology"/>
<reference evidence="3" key="1">
    <citation type="journal article" date="2011" name="ISME J.">
        <title>The endosymbionts of the deep-sea tubeworms Riftia pachyptila and Tevnia jerichonana share an identical physiology as revealed by proteogenomic analyses.</title>
        <authorList>
            <person name="Gardebrecht A."/>
            <person name="Markert S."/>
            <person name="Felbeck H."/>
            <person name="Thuermer A."/>
            <person name="Albrecht D."/>
            <person name="Wollherr A."/>
            <person name="Kabisch J."/>
            <person name="Lehmann R."/>
            <person name="Daniel R."/>
            <person name="Liesegang H."/>
            <person name="Hecker M."/>
            <person name="Sievert S.M."/>
            <person name="Schweder T."/>
        </authorList>
    </citation>
    <scope>NUCLEOTIDE SEQUENCE [LARGE SCALE GENOMIC DNA]</scope>
</reference>
<keyword evidence="1" id="KW-0831">Ubiquinone biosynthesis</keyword>
<evidence type="ECO:0000256" key="1">
    <source>
        <dbReference type="HAMAP-Rule" id="MF_02231"/>
    </source>
</evidence>
<organism evidence="3 4">
    <name type="scientific">endosymbiont of Riftia pachyptila</name>
    <name type="common">vent Ph05</name>
    <dbReference type="NCBI Taxonomy" id="1048808"/>
    <lineage>
        <taxon>Bacteria</taxon>
        <taxon>Pseudomonadati</taxon>
        <taxon>Pseudomonadota</taxon>
        <taxon>Gammaproteobacteria</taxon>
        <taxon>sulfur-oxidizing symbionts</taxon>
    </lineage>
</organism>
<comment type="function">
    <text evidence="1">Required for O(2)-independent ubiquinone (coenzyme Q) biosynthesis. Likely functions as an accessory factor.</text>
</comment>
<comment type="pathway">
    <text evidence="1">Cofactor biosynthesis; ubiquinone biosynthesis.</text>
</comment>
<dbReference type="Gene3D" id="3.30.1050.10">
    <property type="entry name" value="SCP2 sterol-binding domain"/>
    <property type="match status" value="1"/>
</dbReference>
<comment type="caution">
    <text evidence="3">The sequence shown here is derived from an EMBL/GenBank/DDBJ whole genome shotgun (WGS) entry which is preliminary data.</text>
</comment>
<dbReference type="InterPro" id="IPR003033">
    <property type="entry name" value="SCP2_sterol-bd_dom"/>
</dbReference>
<dbReference type="GO" id="GO:0006744">
    <property type="term" value="P:ubiquinone biosynthetic process"/>
    <property type="evidence" value="ECO:0007669"/>
    <property type="project" value="UniProtKB-UniRule"/>
</dbReference>
<dbReference type="InterPro" id="IPR016830">
    <property type="entry name" value="UbiT"/>
</dbReference>
<dbReference type="UniPathway" id="UPA00232"/>
<dbReference type="InterPro" id="IPR036527">
    <property type="entry name" value="SCP2_sterol-bd_dom_sf"/>
</dbReference>
<dbReference type="Pfam" id="PF02036">
    <property type="entry name" value="SCP2"/>
    <property type="match status" value="1"/>
</dbReference>
<evidence type="ECO:0000259" key="2">
    <source>
        <dbReference type="Pfam" id="PF02036"/>
    </source>
</evidence>
<gene>
    <name evidence="1" type="primary">ubiT</name>
    <name evidence="3" type="ORF">Rifp1Sym_dy00130</name>
</gene>
<feature type="domain" description="SCP2" evidence="2">
    <location>
        <begin position="71"/>
        <end position="160"/>
    </location>
</feature>
<protein>
    <recommendedName>
        <fullName evidence="1">Ubiquinone biosynthesis accessory factor UbiT</fullName>
    </recommendedName>
</protein>
<dbReference type="AlphaFoldDB" id="G2DGW2"/>